<protein>
    <submittedName>
        <fullName evidence="5">Phage baseplate J-like protein</fullName>
    </submittedName>
</protein>
<dbReference type="AlphaFoldDB" id="A0AB34VJ60"/>
<accession>A0AB34VJ60</accession>
<evidence type="ECO:0000256" key="1">
    <source>
        <dbReference type="ARBA" id="ARBA00038087"/>
    </source>
</evidence>
<evidence type="ECO:0000259" key="3">
    <source>
        <dbReference type="Pfam" id="PF26078"/>
    </source>
</evidence>
<dbReference type="InterPro" id="IPR058531">
    <property type="entry name" value="Baseplate_J_M"/>
</dbReference>
<dbReference type="InterPro" id="IPR058530">
    <property type="entry name" value="Baseplate_J-like_C"/>
</dbReference>
<feature type="domain" description="Baseplate J-like central" evidence="3">
    <location>
        <begin position="203"/>
        <end position="293"/>
    </location>
</feature>
<dbReference type="PANTHER" id="PTHR37829:SF3">
    <property type="entry name" value="PROTEIN JAYE-RELATED"/>
    <property type="match status" value="1"/>
</dbReference>
<gene>
    <name evidence="5" type="ORF">RSA13_00705</name>
</gene>
<evidence type="ECO:0000313" key="5">
    <source>
        <dbReference type="EMBL" id="KTT00976.1"/>
    </source>
</evidence>
<proteinExistence type="inferred from homology"/>
<comment type="caution">
    <text evidence="5">The sequence shown here is derived from an EMBL/GenBank/DDBJ whole genome shotgun (WGS) entry which is preliminary data.</text>
</comment>
<dbReference type="PANTHER" id="PTHR37829">
    <property type="entry name" value="PHAGE-LIKE ELEMENT PBSX PROTEIN XKDT"/>
    <property type="match status" value="1"/>
</dbReference>
<dbReference type="InterPro" id="IPR006949">
    <property type="entry name" value="Barrel_Baseplate_J-like"/>
</dbReference>
<reference evidence="5 6" key="1">
    <citation type="journal article" date="2016" name="Front. Microbiol.">
        <title>Genomic Resource of Rice Seed Associated Bacteria.</title>
        <authorList>
            <person name="Midha S."/>
            <person name="Bansal K."/>
            <person name="Sharma S."/>
            <person name="Kumar N."/>
            <person name="Patil P.P."/>
            <person name="Chaudhry V."/>
            <person name="Patil P.B."/>
        </authorList>
    </citation>
    <scope>NUCLEOTIDE SEQUENCE [LARGE SCALE GENOMIC DNA]</scope>
    <source>
        <strain evidence="5 6">RSA13</strain>
    </source>
</reference>
<dbReference type="Pfam" id="PF04865">
    <property type="entry name" value="Baseplate_J"/>
    <property type="match status" value="1"/>
</dbReference>
<dbReference type="InterPro" id="IPR052399">
    <property type="entry name" value="Phage_Baseplate_Assmbl_Protein"/>
</dbReference>
<organism evidence="5 6">
    <name type="scientific">Pantoea stewartii</name>
    <dbReference type="NCBI Taxonomy" id="66269"/>
    <lineage>
        <taxon>Bacteria</taxon>
        <taxon>Pseudomonadati</taxon>
        <taxon>Pseudomonadota</taxon>
        <taxon>Gammaproteobacteria</taxon>
        <taxon>Enterobacterales</taxon>
        <taxon>Erwiniaceae</taxon>
        <taxon>Pantoea</taxon>
    </lineage>
</organism>
<evidence type="ECO:0000259" key="2">
    <source>
        <dbReference type="Pfam" id="PF04865"/>
    </source>
</evidence>
<evidence type="ECO:0000313" key="6">
    <source>
        <dbReference type="Proteomes" id="UP000072520"/>
    </source>
</evidence>
<dbReference type="EMBL" id="LDSI01000002">
    <property type="protein sequence ID" value="KTT00976.1"/>
    <property type="molecule type" value="Genomic_DNA"/>
</dbReference>
<evidence type="ECO:0000259" key="4">
    <source>
        <dbReference type="Pfam" id="PF26079"/>
    </source>
</evidence>
<feature type="domain" description="Baseplate protein J-like barrel" evidence="2">
    <location>
        <begin position="93"/>
        <end position="182"/>
    </location>
</feature>
<dbReference type="Pfam" id="PF26078">
    <property type="entry name" value="Baseplate_J_M"/>
    <property type="match status" value="1"/>
</dbReference>
<dbReference type="RefSeq" id="WP_058708031.1">
    <property type="nucleotide sequence ID" value="NZ_LDSI01000002.1"/>
</dbReference>
<sequence>MPFKRPTLTELRQQNRLYLETELEGTGTVLKNSNLAVLADADAGMAHLHNAYLDYIALQTNPFTSTDEYLAGWGAMKKVYRKAASAATSPAYTIQGSVNTTLPAGSLLNRSDGVQYRTTADITPDATGSGSGPVTALLSDPAADITGGGAKGNAVAGTVLTLDVNVPGLQSSGTLTTAATGGADIEDEEDFRQRVLLAYQNPPQGGSDADYKSWALEVAGITRAWVKRRIMGAGTVGIYIMTDNATASGGFPTGSDGVSSLEPYYAVKASGDQGRVADHIFPLQSDTAVVWVCSPVKKTVDFVINGISQAGSTTVAAIAAAIDGVFFEGGNPDGTGKIYLSDLNKAIGDVDGTTGYVLVQPAANIVLATGELPVRGKVSYT</sequence>
<dbReference type="Proteomes" id="UP000072520">
    <property type="component" value="Unassembled WGS sequence"/>
</dbReference>
<dbReference type="Pfam" id="PF26079">
    <property type="entry name" value="Baseplate_J_C"/>
    <property type="match status" value="1"/>
</dbReference>
<feature type="domain" description="Baseplate J-like C-terminal" evidence="4">
    <location>
        <begin position="312"/>
        <end position="381"/>
    </location>
</feature>
<name>A0AB34VJ60_9GAMM</name>
<comment type="similarity">
    <text evidence="1">Belongs to the Mu gp47/PBSX XkdT family.</text>
</comment>